<evidence type="ECO:0008006" key="5">
    <source>
        <dbReference type="Google" id="ProtNLM"/>
    </source>
</evidence>
<sequence length="98" mass="10975">MSSGEELYNKKGRAVCYKARDGFFSCCLEQGVDWEPGMPIPSKCKEKRKSFEDNCLSSWVTYFDSQQEATVRKAKTMSILISENYNTSAGGLAGKKLN</sequence>
<evidence type="ECO:0000313" key="4">
    <source>
        <dbReference type="EMBL" id="CAD8766273.1"/>
    </source>
</evidence>
<organism evidence="4">
    <name type="scientific">Polytomella parva</name>
    <dbReference type="NCBI Taxonomy" id="51329"/>
    <lineage>
        <taxon>Eukaryota</taxon>
        <taxon>Viridiplantae</taxon>
        <taxon>Chlorophyta</taxon>
        <taxon>core chlorophytes</taxon>
        <taxon>Chlorophyceae</taxon>
        <taxon>CS clade</taxon>
        <taxon>Chlamydomonadales</taxon>
        <taxon>Chlamydomonadaceae</taxon>
        <taxon>Polytomella</taxon>
    </lineage>
</organism>
<keyword evidence="2" id="KW-0496">Mitochondrion</keyword>
<dbReference type="Pfam" id="PF02297">
    <property type="entry name" value="COX6B"/>
    <property type="match status" value="1"/>
</dbReference>
<dbReference type="InterPro" id="IPR048280">
    <property type="entry name" value="COX6B-like"/>
</dbReference>
<dbReference type="PANTHER" id="PTHR47677">
    <property type="entry name" value="CYTOCHROME C OXIDASE ASSEMBLY FACTOR 6"/>
    <property type="match status" value="1"/>
</dbReference>
<dbReference type="AlphaFoldDB" id="A0A7S0Y8L8"/>
<dbReference type="InterPro" id="IPR036549">
    <property type="entry name" value="CX6/COA6-like_sf"/>
</dbReference>
<proteinExistence type="predicted"/>
<dbReference type="Gene3D" id="1.10.10.140">
    <property type="entry name" value="Cytochrome c oxidase, subunit VIb"/>
    <property type="match status" value="1"/>
</dbReference>
<dbReference type="EMBL" id="HBFM01004683">
    <property type="protein sequence ID" value="CAD8766273.1"/>
    <property type="molecule type" value="Transcribed_RNA"/>
</dbReference>
<evidence type="ECO:0000256" key="1">
    <source>
        <dbReference type="ARBA" id="ARBA00004173"/>
    </source>
</evidence>
<keyword evidence="3" id="KW-1015">Disulfide bond</keyword>
<protein>
    <recommendedName>
        <fullName evidence="5">Cytochrome c oxidase assembly factor 6 homolog</fullName>
    </recommendedName>
</protein>
<reference evidence="4" key="1">
    <citation type="submission" date="2021-01" db="EMBL/GenBank/DDBJ databases">
        <authorList>
            <person name="Corre E."/>
            <person name="Pelletier E."/>
            <person name="Niang G."/>
            <person name="Scheremetjew M."/>
            <person name="Finn R."/>
            <person name="Kale V."/>
            <person name="Holt S."/>
            <person name="Cochrane G."/>
            <person name="Meng A."/>
            <person name="Brown T."/>
            <person name="Cohen L."/>
        </authorList>
    </citation>
    <scope>NUCLEOTIDE SEQUENCE</scope>
    <source>
        <strain evidence="4">SAG 63-3</strain>
    </source>
</reference>
<dbReference type="GO" id="GO:0005739">
    <property type="term" value="C:mitochondrion"/>
    <property type="evidence" value="ECO:0007669"/>
    <property type="project" value="UniProtKB-SubCell"/>
</dbReference>
<dbReference type="SUPFAM" id="SSF47694">
    <property type="entry name" value="Cytochrome c oxidase subunit h"/>
    <property type="match status" value="1"/>
</dbReference>
<dbReference type="InterPro" id="IPR048281">
    <property type="entry name" value="COA6_fun"/>
</dbReference>
<accession>A0A7S0Y8L8</accession>
<dbReference type="PANTHER" id="PTHR47677:SF1">
    <property type="entry name" value="CYTOCHROME C OXIDASE ASSEMBLY FACTOR 6"/>
    <property type="match status" value="1"/>
</dbReference>
<name>A0A7S0Y8L8_9CHLO</name>
<evidence type="ECO:0000256" key="2">
    <source>
        <dbReference type="ARBA" id="ARBA00023128"/>
    </source>
</evidence>
<gene>
    <name evidence="4" type="ORF">PPAR00522_LOCUS2663</name>
</gene>
<comment type="subcellular location">
    <subcellularLocation>
        <location evidence="1">Mitochondrion</location>
    </subcellularLocation>
</comment>
<evidence type="ECO:0000256" key="3">
    <source>
        <dbReference type="ARBA" id="ARBA00023157"/>
    </source>
</evidence>